<sequence length="101" mass="11173">MAAEVLQLVPIVVQHLADCISESTFAGAVYSVLSLTSSIELERNIHIRPTTSEPATASLSQFDRLSTFKNLPSTQNFIQMSKTITVVKTRQGKEKQHVMII</sequence>
<keyword evidence="2" id="KW-1185">Reference proteome</keyword>
<dbReference type="AlphaFoldDB" id="A0ABD2MTP3"/>
<accession>A0ABD2MTP3</accession>
<protein>
    <submittedName>
        <fullName evidence="1">Uncharacterized protein</fullName>
    </submittedName>
</protein>
<comment type="caution">
    <text evidence="1">The sequence shown here is derived from an EMBL/GenBank/DDBJ whole genome shotgun (WGS) entry which is preliminary data.</text>
</comment>
<evidence type="ECO:0000313" key="1">
    <source>
        <dbReference type="EMBL" id="KAL3269607.1"/>
    </source>
</evidence>
<dbReference type="EMBL" id="JABFTP020000021">
    <property type="protein sequence ID" value="KAL3269607.1"/>
    <property type="molecule type" value="Genomic_DNA"/>
</dbReference>
<dbReference type="Proteomes" id="UP001516400">
    <property type="component" value="Unassembled WGS sequence"/>
</dbReference>
<proteinExistence type="predicted"/>
<name>A0ABD2MTP3_9CUCU</name>
<organism evidence="1 2">
    <name type="scientific">Cryptolaemus montrouzieri</name>
    <dbReference type="NCBI Taxonomy" id="559131"/>
    <lineage>
        <taxon>Eukaryota</taxon>
        <taxon>Metazoa</taxon>
        <taxon>Ecdysozoa</taxon>
        <taxon>Arthropoda</taxon>
        <taxon>Hexapoda</taxon>
        <taxon>Insecta</taxon>
        <taxon>Pterygota</taxon>
        <taxon>Neoptera</taxon>
        <taxon>Endopterygota</taxon>
        <taxon>Coleoptera</taxon>
        <taxon>Polyphaga</taxon>
        <taxon>Cucujiformia</taxon>
        <taxon>Coccinelloidea</taxon>
        <taxon>Coccinellidae</taxon>
        <taxon>Scymninae</taxon>
        <taxon>Scymnini</taxon>
        <taxon>Cryptolaemus</taxon>
    </lineage>
</organism>
<reference evidence="1 2" key="1">
    <citation type="journal article" date="2021" name="BMC Biol.">
        <title>Horizontally acquired antibacterial genes associated with adaptive radiation of ladybird beetles.</title>
        <authorList>
            <person name="Li H.S."/>
            <person name="Tang X.F."/>
            <person name="Huang Y.H."/>
            <person name="Xu Z.Y."/>
            <person name="Chen M.L."/>
            <person name="Du X.Y."/>
            <person name="Qiu B.Y."/>
            <person name="Chen P.T."/>
            <person name="Zhang W."/>
            <person name="Slipinski A."/>
            <person name="Escalona H.E."/>
            <person name="Waterhouse R.M."/>
            <person name="Zwick A."/>
            <person name="Pang H."/>
        </authorList>
    </citation>
    <scope>NUCLEOTIDE SEQUENCE [LARGE SCALE GENOMIC DNA]</scope>
    <source>
        <strain evidence="1">SYSU2018</strain>
    </source>
</reference>
<evidence type="ECO:0000313" key="2">
    <source>
        <dbReference type="Proteomes" id="UP001516400"/>
    </source>
</evidence>
<gene>
    <name evidence="1" type="ORF">HHI36_008671</name>
</gene>